<keyword evidence="2" id="KW-0238">DNA-binding</keyword>
<dbReference type="GO" id="GO:0006355">
    <property type="term" value="P:regulation of DNA-templated transcription"/>
    <property type="evidence" value="ECO:0007669"/>
    <property type="project" value="InterPro"/>
</dbReference>
<evidence type="ECO:0000256" key="4">
    <source>
        <dbReference type="SAM" id="MobiDB-lite"/>
    </source>
</evidence>
<dbReference type="EMBL" id="CP034539">
    <property type="protein sequence ID" value="AZQ36977.1"/>
    <property type="molecule type" value="Genomic_DNA"/>
</dbReference>
<keyword evidence="3" id="KW-0804">Transcription</keyword>
<dbReference type="InterPro" id="IPR000792">
    <property type="entry name" value="Tscrpt_reg_LuxR_C"/>
</dbReference>
<dbReference type="KEGG" id="scya:EJ357_28935"/>
<evidence type="ECO:0000313" key="6">
    <source>
        <dbReference type="EMBL" id="AZQ36977.1"/>
    </source>
</evidence>
<dbReference type="InterPro" id="IPR011990">
    <property type="entry name" value="TPR-like_helical_dom_sf"/>
</dbReference>
<dbReference type="PROSITE" id="PS50043">
    <property type="entry name" value="HTH_LUXR_2"/>
    <property type="match status" value="1"/>
</dbReference>
<accession>A0A3S9MCR8</accession>
<dbReference type="Gene3D" id="1.25.40.10">
    <property type="entry name" value="Tetratricopeptide repeat domain"/>
    <property type="match status" value="1"/>
</dbReference>
<reference evidence="6 7" key="1">
    <citation type="journal article" date="2019" name="Int. J. Syst. Evol. Microbiol.">
        <title>Streptomyces cyaneochromogenes sp. nov., a blue pigment-producing actinomycete from manganese-contaminated soil.</title>
        <authorList>
            <person name="Tang X."/>
            <person name="Zhao J."/>
            <person name="Li K."/>
            <person name="Chen Z."/>
            <person name="Sun Y."/>
            <person name="Gao J."/>
        </authorList>
    </citation>
    <scope>NUCLEOTIDE SEQUENCE [LARGE SCALE GENOMIC DNA]</scope>
    <source>
        <strain evidence="6 7">MK-45</strain>
    </source>
</reference>
<dbReference type="InterPro" id="IPR036388">
    <property type="entry name" value="WH-like_DNA-bd_sf"/>
</dbReference>
<dbReference type="OrthoDB" id="4214737at2"/>
<dbReference type="Gene3D" id="1.10.10.10">
    <property type="entry name" value="Winged helix-like DNA-binding domain superfamily/Winged helix DNA-binding domain"/>
    <property type="match status" value="1"/>
</dbReference>
<gene>
    <name evidence="6" type="ORF">EJ357_28935</name>
</gene>
<dbReference type="RefSeq" id="WP_126394456.1">
    <property type="nucleotide sequence ID" value="NZ_CP034539.1"/>
</dbReference>
<feature type="region of interest" description="Disordered" evidence="4">
    <location>
        <begin position="551"/>
        <end position="572"/>
    </location>
</feature>
<dbReference type="CDD" id="cd06170">
    <property type="entry name" value="LuxR_C_like"/>
    <property type="match status" value="1"/>
</dbReference>
<dbReference type="SUPFAM" id="SSF48452">
    <property type="entry name" value="TPR-like"/>
    <property type="match status" value="1"/>
</dbReference>
<dbReference type="SMART" id="SM00421">
    <property type="entry name" value="HTH_LUXR"/>
    <property type="match status" value="1"/>
</dbReference>
<dbReference type="InterPro" id="IPR016032">
    <property type="entry name" value="Sig_transdc_resp-reg_C-effctor"/>
</dbReference>
<sequence length="572" mass="62059">MAAAGHDDDTDAASSRAEALRRQAERAFRHGRADEAHQIAVRALTEAGRTSDSRALLLEHLGRYLDAGSTSWEHDYFEQSLAELGPNAPSHERIRVLCSSGLAGLRRGRTDDGVRLLQEAAELASEADDTELETVVCTVVAEAALTLGHLDESLHRTRRARRLGIESRQHHLVVRSYFNEARATYLRTGNVADAARIRSAGLAYATEHGELATEEGNTLRLALIEDLIEAGRWPEADDLLSEPAAHERHGSLNEVEEALVRSWLLSWRSRDAVPAPSLVRLVATSSPLHEAYFLSLALAAAARLGDHAAVEELTGRALVLAGGHLAPPSSGLYVIDALASAIHAQTAGPRPPMLHPDTAPDRLLQTLESVYARVRHHVAAPYELTDGVVAVARAEAAHAGARAQDEAGHWDTAIWVFRRTHARARLIHALLGRAAGYGPGDERATALLDEAERIAVPMGAEPYLERITRLRACPPPPSPSPEADRPTPAPPTDLTPRQREVIARLAEGRTDREIAEELRLSVRTVNAHVAQLLTRLGVRNRAEAVAWYYRSEDGRGADGRGADGRGPERTSG</sequence>
<dbReference type="PANTHER" id="PTHR43214">
    <property type="entry name" value="TWO-COMPONENT RESPONSE REGULATOR"/>
    <property type="match status" value="1"/>
</dbReference>
<dbReference type="GO" id="GO:0003677">
    <property type="term" value="F:DNA binding"/>
    <property type="evidence" value="ECO:0007669"/>
    <property type="project" value="UniProtKB-KW"/>
</dbReference>
<dbReference type="PRINTS" id="PR00038">
    <property type="entry name" value="HTHLUXR"/>
</dbReference>
<feature type="region of interest" description="Disordered" evidence="4">
    <location>
        <begin position="1"/>
        <end position="31"/>
    </location>
</feature>
<organism evidence="6 7">
    <name type="scientific">Streptomyces cyaneochromogenes</name>
    <dbReference type="NCBI Taxonomy" id="2496836"/>
    <lineage>
        <taxon>Bacteria</taxon>
        <taxon>Bacillati</taxon>
        <taxon>Actinomycetota</taxon>
        <taxon>Actinomycetes</taxon>
        <taxon>Kitasatosporales</taxon>
        <taxon>Streptomycetaceae</taxon>
        <taxon>Streptomyces</taxon>
    </lineage>
</organism>
<name>A0A3S9MCR8_9ACTN</name>
<keyword evidence="7" id="KW-1185">Reference proteome</keyword>
<evidence type="ECO:0000313" key="7">
    <source>
        <dbReference type="Proteomes" id="UP000280298"/>
    </source>
</evidence>
<feature type="domain" description="HTH luxR-type" evidence="5">
    <location>
        <begin position="487"/>
        <end position="552"/>
    </location>
</feature>
<dbReference type="SUPFAM" id="SSF46894">
    <property type="entry name" value="C-terminal effector domain of the bipartite response regulators"/>
    <property type="match status" value="1"/>
</dbReference>
<evidence type="ECO:0000259" key="5">
    <source>
        <dbReference type="PROSITE" id="PS50043"/>
    </source>
</evidence>
<dbReference type="InterPro" id="IPR039420">
    <property type="entry name" value="WalR-like"/>
</dbReference>
<evidence type="ECO:0000256" key="1">
    <source>
        <dbReference type="ARBA" id="ARBA00023015"/>
    </source>
</evidence>
<protein>
    <submittedName>
        <fullName evidence="6">Helix-turn-helix transcriptional regulator</fullName>
    </submittedName>
</protein>
<feature type="compositionally biased region" description="Basic and acidic residues" evidence="4">
    <location>
        <begin position="18"/>
        <end position="31"/>
    </location>
</feature>
<dbReference type="AlphaFoldDB" id="A0A3S9MCR8"/>
<keyword evidence="1" id="KW-0805">Transcription regulation</keyword>
<dbReference type="PANTHER" id="PTHR43214:SF24">
    <property type="entry name" value="TRANSCRIPTIONAL REGULATORY PROTEIN NARL-RELATED"/>
    <property type="match status" value="1"/>
</dbReference>
<feature type="region of interest" description="Disordered" evidence="4">
    <location>
        <begin position="472"/>
        <end position="498"/>
    </location>
</feature>
<evidence type="ECO:0000256" key="2">
    <source>
        <dbReference type="ARBA" id="ARBA00023125"/>
    </source>
</evidence>
<evidence type="ECO:0000256" key="3">
    <source>
        <dbReference type="ARBA" id="ARBA00023163"/>
    </source>
</evidence>
<dbReference type="Proteomes" id="UP000280298">
    <property type="component" value="Chromosome"/>
</dbReference>
<proteinExistence type="predicted"/>
<dbReference type="Pfam" id="PF00196">
    <property type="entry name" value="GerE"/>
    <property type="match status" value="1"/>
</dbReference>